<dbReference type="SUPFAM" id="SSF51604">
    <property type="entry name" value="Enolase C-terminal domain-like"/>
    <property type="match status" value="1"/>
</dbReference>
<evidence type="ECO:0000313" key="3">
    <source>
        <dbReference type="EMBL" id="ASG68155.1"/>
    </source>
</evidence>
<dbReference type="InterPro" id="IPR018110">
    <property type="entry name" value="Mandel_Rmase/mucon_lact_enz_CS"/>
</dbReference>
<dbReference type="EMBL" id="CP022132">
    <property type="protein sequence ID" value="ASG68155.1"/>
    <property type="molecule type" value="Genomic_DNA"/>
</dbReference>
<dbReference type="SFLD" id="SFLDS00001">
    <property type="entry name" value="Enolase"/>
    <property type="match status" value="1"/>
</dbReference>
<dbReference type="InterPro" id="IPR013341">
    <property type="entry name" value="Mandelate_racemase_N_dom"/>
</dbReference>
<dbReference type="Gene3D" id="3.30.390.10">
    <property type="entry name" value="Enolase-like, N-terminal domain"/>
    <property type="match status" value="1"/>
</dbReference>
<evidence type="ECO:0000259" key="2">
    <source>
        <dbReference type="SMART" id="SM00922"/>
    </source>
</evidence>
<dbReference type="SFLD" id="SFLDG00179">
    <property type="entry name" value="mandelate_racemase"/>
    <property type="match status" value="1"/>
</dbReference>
<dbReference type="Gene3D" id="3.20.20.120">
    <property type="entry name" value="Enolase-like C-terminal domain"/>
    <property type="match status" value="1"/>
</dbReference>
<feature type="domain" description="Mandelate racemase/muconate lactonizing enzyme C-terminal" evidence="2">
    <location>
        <begin position="147"/>
        <end position="261"/>
    </location>
</feature>
<dbReference type="InterPro" id="IPR029065">
    <property type="entry name" value="Enolase_C-like"/>
</dbReference>
<dbReference type="PROSITE" id="PS00908">
    <property type="entry name" value="MR_MLE_1"/>
    <property type="match status" value="1"/>
</dbReference>
<dbReference type="SUPFAM" id="SSF54826">
    <property type="entry name" value="Enolase N-terminal domain-like"/>
    <property type="match status" value="1"/>
</dbReference>
<dbReference type="RefSeq" id="WP_088772654.1">
    <property type="nucleotide sequence ID" value="NZ_AP023082.1"/>
</dbReference>
<dbReference type="Proteomes" id="UP000249910">
    <property type="component" value="Chromosome"/>
</dbReference>
<dbReference type="SMART" id="SM00922">
    <property type="entry name" value="MR_MLE"/>
    <property type="match status" value="1"/>
</dbReference>
<accession>A0ABN5B2E7</accession>
<dbReference type="Pfam" id="PF13378">
    <property type="entry name" value="MR_MLE_C"/>
    <property type="match status" value="1"/>
</dbReference>
<dbReference type="CDD" id="cd03316">
    <property type="entry name" value="MR_like"/>
    <property type="match status" value="1"/>
</dbReference>
<organism evidence="3 4">
    <name type="scientific">Francisella halioticida</name>
    <dbReference type="NCBI Taxonomy" id="549298"/>
    <lineage>
        <taxon>Bacteria</taxon>
        <taxon>Pseudomonadati</taxon>
        <taxon>Pseudomonadota</taxon>
        <taxon>Gammaproteobacteria</taxon>
        <taxon>Thiotrichales</taxon>
        <taxon>Francisellaceae</taxon>
        <taxon>Francisella</taxon>
    </lineage>
</organism>
<dbReference type="PANTHER" id="PTHR48080">
    <property type="entry name" value="D-GALACTONATE DEHYDRATASE-RELATED"/>
    <property type="match status" value="1"/>
</dbReference>
<dbReference type="InterPro" id="IPR034593">
    <property type="entry name" value="DgoD-like"/>
</dbReference>
<gene>
    <name evidence="3" type="ORF">CDV26_06930</name>
</gene>
<dbReference type="InterPro" id="IPR036849">
    <property type="entry name" value="Enolase-like_C_sf"/>
</dbReference>
<sequence>MKIVAVEIFDIYCDKRPAWSPVFIKVITDEGITGVGEAGLAYDLGHSAAANMIREFAQEMVIGIDPFESEKLWDRMLRESFWGLGGGPVIYAAMSAIDIALWDIKGKALGVPVYKLLGGKTNKKLRTYASQLQFDWDECERKTLFKPEDYAKATEKVVAEGYDAIKVDPMMFDHKGETLYDCTLPFRRDHLNLIRERMQAIRDVLGENGDIIFECHSLPSLISALQLGEIAEDFNCLYFEEPVNYLNSKLHEPLKDKLRVPIAAGERLYLRHGVREYIEKQTIDILQPDIGLCGGFTEAKKICDYVDMYDVKVQAHVCGGPIATAVSLHLETAIPNFIIHEHHTYALKDFNRELCVQDLQPIDGYFEAPNTPGLGIEINEKALSKKTNKVIVK</sequence>
<protein>
    <submittedName>
        <fullName evidence="3">MR-MLE family protein</fullName>
    </submittedName>
</protein>
<keyword evidence="1" id="KW-0456">Lyase</keyword>
<name>A0ABN5B2E7_9GAMM</name>
<reference evidence="3 4" key="1">
    <citation type="submission" date="2017-06" db="EMBL/GenBank/DDBJ databases">
        <title>Complete genome of Francisella halioticida.</title>
        <authorList>
            <person name="Sjodin A."/>
        </authorList>
    </citation>
    <scope>NUCLEOTIDE SEQUENCE [LARGE SCALE GENOMIC DNA]</scope>
    <source>
        <strain evidence="3 4">DSM 23729</strain>
    </source>
</reference>
<evidence type="ECO:0000313" key="4">
    <source>
        <dbReference type="Proteomes" id="UP000249910"/>
    </source>
</evidence>
<dbReference type="Pfam" id="PF02746">
    <property type="entry name" value="MR_MLE_N"/>
    <property type="match status" value="1"/>
</dbReference>
<dbReference type="PANTHER" id="PTHR48080:SF2">
    <property type="entry name" value="D-GALACTONATE DEHYDRATASE"/>
    <property type="match status" value="1"/>
</dbReference>
<evidence type="ECO:0000256" key="1">
    <source>
        <dbReference type="ARBA" id="ARBA00023239"/>
    </source>
</evidence>
<dbReference type="InterPro" id="IPR013342">
    <property type="entry name" value="Mandelate_racemase_C"/>
</dbReference>
<proteinExistence type="predicted"/>
<dbReference type="InterPro" id="IPR029017">
    <property type="entry name" value="Enolase-like_N"/>
</dbReference>
<keyword evidence="4" id="KW-1185">Reference proteome</keyword>